<dbReference type="EMBL" id="WMFA01000002">
    <property type="protein sequence ID" value="MYL70438.1"/>
    <property type="molecule type" value="Genomic_DNA"/>
</dbReference>
<protein>
    <recommendedName>
        <fullName evidence="2">Uncharacterized protein YyaB-like PH domain-containing protein</fullName>
    </recommendedName>
</protein>
<feature type="transmembrane region" description="Helical" evidence="1">
    <location>
        <begin position="50"/>
        <end position="67"/>
    </location>
</feature>
<evidence type="ECO:0000259" key="2">
    <source>
        <dbReference type="Pfam" id="PF06713"/>
    </source>
</evidence>
<dbReference type="Proteomes" id="UP000450457">
    <property type="component" value="Unassembled WGS sequence"/>
</dbReference>
<accession>A0A845F9D5</accession>
<proteinExistence type="predicted"/>
<feature type="domain" description="Uncharacterized protein YyaB-like PH" evidence="2">
    <location>
        <begin position="69"/>
        <end position="142"/>
    </location>
</feature>
<keyword evidence="1" id="KW-0472">Membrane</keyword>
<reference evidence="3 4" key="1">
    <citation type="submission" date="2019-11" db="EMBL/GenBank/DDBJ databases">
        <title>Genome sequences of 17 halophilic strains isolated from different environments.</title>
        <authorList>
            <person name="Furrow R.E."/>
        </authorList>
    </citation>
    <scope>NUCLEOTIDE SEQUENCE [LARGE SCALE GENOMIC DNA]</scope>
    <source>
        <strain evidence="3 4">SL-4</strain>
    </source>
</reference>
<comment type="caution">
    <text evidence="3">The sequence shown here is derived from an EMBL/GenBank/DDBJ whole genome shotgun (WGS) entry which is preliminary data.</text>
</comment>
<evidence type="ECO:0000313" key="4">
    <source>
        <dbReference type="Proteomes" id="UP000450457"/>
    </source>
</evidence>
<evidence type="ECO:0000256" key="1">
    <source>
        <dbReference type="SAM" id="Phobius"/>
    </source>
</evidence>
<name>A0A845F9D5_9BACI</name>
<dbReference type="InterPro" id="IPR009589">
    <property type="entry name" value="PH_YyaB-like"/>
</dbReference>
<sequence length="153" mass="17549">MKGRVSMYFPSKKDTFYTITIWGVILFIVFIYLFGGEPVGFQLVTYRDPLGYVFGGLSIVVLLWIWFQTGYKVKNGDLLIHSGPLRKRIKIRDITKVKSIKSPMSAPALSLEKLEIFHKNNKTTFISPQNEQAFIEVIKSENAKLEIDAEQKN</sequence>
<keyword evidence="1" id="KW-1133">Transmembrane helix</keyword>
<feature type="transmembrane region" description="Helical" evidence="1">
    <location>
        <begin position="16"/>
        <end position="35"/>
    </location>
</feature>
<keyword evidence="1" id="KW-0812">Transmembrane</keyword>
<dbReference type="GO" id="GO:0030153">
    <property type="term" value="P:bacteriocin immunity"/>
    <property type="evidence" value="ECO:0007669"/>
    <property type="project" value="InterPro"/>
</dbReference>
<organism evidence="3 4">
    <name type="scientific">Halobacillus litoralis</name>
    <dbReference type="NCBI Taxonomy" id="45668"/>
    <lineage>
        <taxon>Bacteria</taxon>
        <taxon>Bacillati</taxon>
        <taxon>Bacillota</taxon>
        <taxon>Bacilli</taxon>
        <taxon>Bacillales</taxon>
        <taxon>Bacillaceae</taxon>
        <taxon>Halobacillus</taxon>
    </lineage>
</organism>
<dbReference type="Pfam" id="PF06713">
    <property type="entry name" value="bPH_4"/>
    <property type="match status" value="1"/>
</dbReference>
<dbReference type="AlphaFoldDB" id="A0A845F9D5"/>
<gene>
    <name evidence="3" type="ORF">GLW00_06245</name>
</gene>
<evidence type="ECO:0000313" key="3">
    <source>
        <dbReference type="EMBL" id="MYL70438.1"/>
    </source>
</evidence>